<name>A0A973WRG1_9BRAD</name>
<organism evidence="1">
    <name type="scientific">Bradyrhizobium quebecense</name>
    <dbReference type="NCBI Taxonomy" id="2748629"/>
    <lineage>
        <taxon>Bacteria</taxon>
        <taxon>Pseudomonadati</taxon>
        <taxon>Pseudomonadota</taxon>
        <taxon>Alphaproteobacteria</taxon>
        <taxon>Hyphomicrobiales</taxon>
        <taxon>Nitrobacteraceae</taxon>
        <taxon>Bradyrhizobium</taxon>
    </lineage>
</organism>
<accession>A0A973WRG1</accession>
<protein>
    <submittedName>
        <fullName evidence="1">Uncharacterized protein</fullName>
    </submittedName>
</protein>
<sequence length="155" mass="17499">MTTDNEPSIYDEVPGGVDLVRWFGRVPTFHDAEILSLHLQRKGPSVLRLYGWINTGEVGHGRYFVLDRHAVVTFTLNEVMDLQLDNFSIQNVIFGLVLRRAPNRPERRGYLTDPRPQDIEIELKPCYGLSGLIRARAVSIVFEPGKPTAQDSIGP</sequence>
<reference evidence="1" key="1">
    <citation type="submission" date="2020-06" db="EMBL/GenBank/DDBJ databases">
        <title>Whole Genome Sequence of Bradyrhizobium sp. Strain 66S1MB.</title>
        <authorList>
            <person name="Bromfield E."/>
            <person name="Cloutier S."/>
        </authorList>
    </citation>
    <scope>NUCLEOTIDE SEQUENCE</scope>
    <source>
        <strain evidence="1">66S1MB</strain>
    </source>
</reference>
<evidence type="ECO:0000313" key="1">
    <source>
        <dbReference type="EMBL" id="NVL08477.1"/>
    </source>
</evidence>
<dbReference type="AlphaFoldDB" id="A0A973WRG1"/>
<comment type="caution">
    <text evidence="1">The sequence shown here is derived from an EMBL/GenBank/DDBJ whole genome shotgun (WGS) entry which is preliminary data.</text>
</comment>
<dbReference type="EMBL" id="JABWSX010000001">
    <property type="protein sequence ID" value="NVL08477.1"/>
    <property type="molecule type" value="Genomic_DNA"/>
</dbReference>
<gene>
    <name evidence="1" type="ORF">HU230_22505</name>
</gene>
<proteinExistence type="predicted"/>